<accession>A0A383ER25</accession>
<evidence type="ECO:0000313" key="1">
    <source>
        <dbReference type="EMBL" id="SVE59069.1"/>
    </source>
</evidence>
<gene>
    <name evidence="1" type="ORF">METZ01_LOCUS511923</name>
</gene>
<organism evidence="1">
    <name type="scientific">marine metagenome</name>
    <dbReference type="NCBI Taxonomy" id="408172"/>
    <lineage>
        <taxon>unclassified sequences</taxon>
        <taxon>metagenomes</taxon>
        <taxon>ecological metagenomes</taxon>
    </lineage>
</organism>
<reference evidence="1" key="1">
    <citation type="submission" date="2018-05" db="EMBL/GenBank/DDBJ databases">
        <authorList>
            <person name="Lanie J.A."/>
            <person name="Ng W.-L."/>
            <person name="Kazmierczak K.M."/>
            <person name="Andrzejewski T.M."/>
            <person name="Davidsen T.M."/>
            <person name="Wayne K.J."/>
            <person name="Tettelin H."/>
            <person name="Glass J.I."/>
            <person name="Rusch D."/>
            <person name="Podicherti R."/>
            <person name="Tsui H.-C.T."/>
            <person name="Winkler M.E."/>
        </authorList>
    </citation>
    <scope>NUCLEOTIDE SEQUENCE</scope>
</reference>
<proteinExistence type="predicted"/>
<feature type="non-terminal residue" evidence="1">
    <location>
        <position position="94"/>
    </location>
</feature>
<dbReference type="AlphaFoldDB" id="A0A383ER25"/>
<name>A0A383ER25_9ZZZZ</name>
<protein>
    <submittedName>
        <fullName evidence="1">Uncharacterized protein</fullName>
    </submittedName>
</protein>
<sequence length="94" mass="9981">MSTPSDPLLDRAQARWTDLAASRPDLAPAIAMQRSMVTRTIDAVRRLGATEIAGITLEPALAATKLRAATPVLRSEVLALPVELLGPLVLHACD</sequence>
<dbReference type="EMBL" id="UINC01227959">
    <property type="protein sequence ID" value="SVE59069.1"/>
    <property type="molecule type" value="Genomic_DNA"/>
</dbReference>